<keyword evidence="1" id="KW-1133">Transmembrane helix</keyword>
<dbReference type="RefSeq" id="WP_136873901.1">
    <property type="nucleotide sequence ID" value="NZ_SWBO01000001.1"/>
</dbReference>
<dbReference type="OrthoDB" id="964821at2"/>
<dbReference type="EMBL" id="SWBO01000001">
    <property type="protein sequence ID" value="TKC03361.1"/>
    <property type="molecule type" value="Genomic_DNA"/>
</dbReference>
<name>A0A4U1CG67_9SPHI</name>
<feature type="transmembrane region" description="Helical" evidence="1">
    <location>
        <begin position="29"/>
        <end position="46"/>
    </location>
</feature>
<feature type="transmembrane region" description="Helical" evidence="1">
    <location>
        <begin position="58"/>
        <end position="78"/>
    </location>
</feature>
<dbReference type="Proteomes" id="UP000310477">
    <property type="component" value="Unassembled WGS sequence"/>
</dbReference>
<proteinExistence type="predicted"/>
<keyword evidence="1" id="KW-0812">Transmembrane</keyword>
<sequence>MKTASLVIGILALIGLFVGIIPCLGSLNWVNIPFAVLGLILGIVGMNKTAIGQSKGTAITGVVLCAIAIIIGLIRLVLGGGIV</sequence>
<evidence type="ECO:0000313" key="2">
    <source>
        <dbReference type="EMBL" id="TKC03361.1"/>
    </source>
</evidence>
<organism evidence="2 3">
    <name type="scientific">Pedobacter cryotolerans</name>
    <dbReference type="NCBI Taxonomy" id="2571270"/>
    <lineage>
        <taxon>Bacteria</taxon>
        <taxon>Pseudomonadati</taxon>
        <taxon>Bacteroidota</taxon>
        <taxon>Sphingobacteriia</taxon>
        <taxon>Sphingobacteriales</taxon>
        <taxon>Sphingobacteriaceae</taxon>
        <taxon>Pedobacter</taxon>
    </lineage>
</organism>
<reference evidence="2 3" key="1">
    <citation type="submission" date="2019-04" db="EMBL/GenBank/DDBJ databases">
        <title>Pedobacter sp. AR-2-6 sp. nov., isolated from Arctic soil.</title>
        <authorList>
            <person name="Dahal R.H."/>
            <person name="Kim D.-U."/>
        </authorList>
    </citation>
    <scope>NUCLEOTIDE SEQUENCE [LARGE SCALE GENOMIC DNA]</scope>
    <source>
        <strain evidence="2 3">AR-2-6</strain>
    </source>
</reference>
<evidence type="ECO:0000313" key="3">
    <source>
        <dbReference type="Proteomes" id="UP000310477"/>
    </source>
</evidence>
<comment type="caution">
    <text evidence="2">The sequence shown here is derived from an EMBL/GenBank/DDBJ whole genome shotgun (WGS) entry which is preliminary data.</text>
</comment>
<evidence type="ECO:0000256" key="1">
    <source>
        <dbReference type="SAM" id="Phobius"/>
    </source>
</evidence>
<gene>
    <name evidence="2" type="ORF">FA045_01985</name>
</gene>
<accession>A0A4U1CG67</accession>
<dbReference type="AlphaFoldDB" id="A0A4U1CG67"/>
<evidence type="ECO:0008006" key="4">
    <source>
        <dbReference type="Google" id="ProtNLM"/>
    </source>
</evidence>
<keyword evidence="3" id="KW-1185">Reference proteome</keyword>
<protein>
    <recommendedName>
        <fullName evidence="4">DUF4190 domain-containing protein</fullName>
    </recommendedName>
</protein>
<keyword evidence="1" id="KW-0472">Membrane</keyword>